<feature type="region of interest" description="Disordered" evidence="1">
    <location>
        <begin position="26"/>
        <end position="46"/>
    </location>
</feature>
<organism evidence="5 7">
    <name type="scientific">Aliidiomarina maris</name>
    <dbReference type="NCBI Taxonomy" id="531312"/>
    <lineage>
        <taxon>Bacteria</taxon>
        <taxon>Pseudomonadati</taxon>
        <taxon>Pseudomonadota</taxon>
        <taxon>Gammaproteobacteria</taxon>
        <taxon>Alteromonadales</taxon>
        <taxon>Idiomarinaceae</taxon>
        <taxon>Aliidiomarina</taxon>
    </lineage>
</organism>
<dbReference type="OrthoDB" id="119951at2"/>
<protein>
    <submittedName>
        <fullName evidence="5">CubicO group peptidase (Beta-lactamase class C family)</fullName>
    </submittedName>
</protein>
<dbReference type="InterPro" id="IPR001466">
    <property type="entry name" value="Beta-lactam-related"/>
</dbReference>
<dbReference type="AlphaFoldDB" id="A0A327WV88"/>
<dbReference type="SUPFAM" id="SSF56601">
    <property type="entry name" value="beta-lactamase/transpeptidase-like"/>
    <property type="match status" value="1"/>
</dbReference>
<dbReference type="InterPro" id="IPR050491">
    <property type="entry name" value="AmpC-like"/>
</dbReference>
<feature type="domain" description="Peptidase S12 Pab87-related C-terminal" evidence="4">
    <location>
        <begin position="422"/>
        <end position="509"/>
    </location>
</feature>
<dbReference type="Gene3D" id="2.40.128.600">
    <property type="match status" value="1"/>
</dbReference>
<reference evidence="6 8" key="1">
    <citation type="journal article" date="2018" name="Front. Microbiol.">
        <title>Genome-Based Analysis Reveals the Taxonomy and Diversity of the Family Idiomarinaceae.</title>
        <authorList>
            <person name="Liu Y."/>
            <person name="Lai Q."/>
            <person name="Shao Z."/>
        </authorList>
    </citation>
    <scope>NUCLEOTIDE SEQUENCE [LARGE SCALE GENOMIC DNA]</scope>
    <source>
        <strain evidence="6 8">CF12-14</strain>
    </source>
</reference>
<evidence type="ECO:0000313" key="6">
    <source>
        <dbReference type="EMBL" id="RUO24582.1"/>
    </source>
</evidence>
<feature type="compositionally biased region" description="Polar residues" evidence="1">
    <location>
        <begin position="26"/>
        <end position="36"/>
    </location>
</feature>
<keyword evidence="8" id="KW-1185">Reference proteome</keyword>
<dbReference type="PANTHER" id="PTHR46825:SF15">
    <property type="entry name" value="BETA-LACTAMASE-RELATED DOMAIN-CONTAINING PROTEIN"/>
    <property type="match status" value="1"/>
</dbReference>
<dbReference type="InterPro" id="IPR021860">
    <property type="entry name" value="Peptidase_S12_Pab87-rel_C"/>
</dbReference>
<feature type="domain" description="Beta-lactamase-related" evidence="3">
    <location>
        <begin position="51"/>
        <end position="380"/>
    </location>
</feature>
<feature type="signal peptide" evidence="2">
    <location>
        <begin position="1"/>
        <end position="24"/>
    </location>
</feature>
<keyword evidence="2" id="KW-0732">Signal</keyword>
<dbReference type="EMBL" id="PIPK01000006">
    <property type="protein sequence ID" value="RUO24582.1"/>
    <property type="molecule type" value="Genomic_DNA"/>
</dbReference>
<dbReference type="InterPro" id="IPR012338">
    <property type="entry name" value="Beta-lactam/transpept-like"/>
</dbReference>
<dbReference type="Gene3D" id="3.40.710.10">
    <property type="entry name" value="DD-peptidase/beta-lactamase superfamily"/>
    <property type="match status" value="1"/>
</dbReference>
<evidence type="ECO:0000256" key="2">
    <source>
        <dbReference type="SAM" id="SignalP"/>
    </source>
</evidence>
<dbReference type="Proteomes" id="UP000287865">
    <property type="component" value="Unassembled WGS sequence"/>
</dbReference>
<evidence type="ECO:0000313" key="8">
    <source>
        <dbReference type="Proteomes" id="UP000287865"/>
    </source>
</evidence>
<reference evidence="5 7" key="2">
    <citation type="submission" date="2018-06" db="EMBL/GenBank/DDBJ databases">
        <title>Genomic Encyclopedia of Type Strains, Phase III (KMG-III): the genomes of soil and plant-associated and newly described type strains.</title>
        <authorList>
            <person name="Whitman W."/>
        </authorList>
    </citation>
    <scope>NUCLEOTIDE SEQUENCE [LARGE SCALE GENOMIC DNA]</scope>
    <source>
        <strain evidence="5 7">CGMCC 1.15366</strain>
    </source>
</reference>
<gene>
    <name evidence="5" type="ORF">B0I24_10634</name>
    <name evidence="6" type="ORF">CWE07_07880</name>
</gene>
<name>A0A327WV88_9GAMM</name>
<comment type="caution">
    <text evidence="5">The sequence shown here is derived from an EMBL/GenBank/DDBJ whole genome shotgun (WGS) entry which is preliminary data.</text>
</comment>
<dbReference type="Pfam" id="PF00144">
    <property type="entry name" value="Beta-lactamase"/>
    <property type="match status" value="1"/>
</dbReference>
<evidence type="ECO:0000259" key="4">
    <source>
        <dbReference type="Pfam" id="PF11954"/>
    </source>
</evidence>
<evidence type="ECO:0000259" key="3">
    <source>
        <dbReference type="Pfam" id="PF00144"/>
    </source>
</evidence>
<dbReference type="RefSeq" id="WP_111569346.1">
    <property type="nucleotide sequence ID" value="NZ_PIPK01000006.1"/>
</dbReference>
<evidence type="ECO:0000313" key="7">
    <source>
        <dbReference type="Proteomes" id="UP000249203"/>
    </source>
</evidence>
<feature type="chain" id="PRO_5016370770" evidence="2">
    <location>
        <begin position="25"/>
        <end position="537"/>
    </location>
</feature>
<accession>A0A327WV88</accession>
<proteinExistence type="predicted"/>
<sequence>MRFYFIPLVTACLLYPTIPTQAHAQADTSASAQRSAGTELLNPGSRSPLSDFIESGREQWQIPGMAVGIVYQDQLIFAQGFGALGLEQSDPIDADTLFGVASTTKAMTAAAIGMLVDDGKLDWDDRVIDHLPYFQLSDPWVTQHVTIRDLLSHQVGVGRMTGNQIRYMPTASREHVIKQMRHHTFEAPFRSRYVYSNVMYSVAGEVVAAVSGQSWDDFMAERLFAPLNMTRSNTSITQFDPNDRNIAHPHQYIEGEIVPIARRNFDNVGPSASVNTSIHDMAQWMRLQLGDAGVYQGQRLLSDAVMREMHQAQVSLPRSGKTEPLRGYGLGWTLDTYRGYAVSSHGGATDGFNTSLTLVPKLDLGIVVITNTFDGYRPAVVNEIIDRMAGLPEYDWKNHYYDDFQARFQQTMQEREAIIAARQANTQPSLNHTQMVGRYQDPLYGEIEVFENADGGLSLHLWDDGESLLDLEHWHHDTWLASYHNRAQREKFVYFTRDSQGNVEALNVRFTLRPVMTQVGLFPSNYFRDVSFTPVPE</sequence>
<dbReference type="Pfam" id="PF11954">
    <property type="entry name" value="DUF3471"/>
    <property type="match status" value="1"/>
</dbReference>
<dbReference type="Proteomes" id="UP000249203">
    <property type="component" value="Unassembled WGS sequence"/>
</dbReference>
<evidence type="ECO:0000256" key="1">
    <source>
        <dbReference type="SAM" id="MobiDB-lite"/>
    </source>
</evidence>
<evidence type="ECO:0000313" key="5">
    <source>
        <dbReference type="EMBL" id="RAJ96971.1"/>
    </source>
</evidence>
<dbReference type="EMBL" id="QLMD01000006">
    <property type="protein sequence ID" value="RAJ96971.1"/>
    <property type="molecule type" value="Genomic_DNA"/>
</dbReference>
<dbReference type="PANTHER" id="PTHR46825">
    <property type="entry name" value="D-ALANYL-D-ALANINE-CARBOXYPEPTIDASE/ENDOPEPTIDASE AMPH"/>
    <property type="match status" value="1"/>
</dbReference>